<organism evidence="3 4">
    <name type="scientific">Pelotalea chapellei</name>
    <dbReference type="NCBI Taxonomy" id="44671"/>
    <lineage>
        <taxon>Bacteria</taxon>
        <taxon>Pseudomonadati</taxon>
        <taxon>Thermodesulfobacteriota</taxon>
        <taxon>Desulfuromonadia</taxon>
        <taxon>Geobacterales</taxon>
        <taxon>Geobacteraceae</taxon>
        <taxon>Pelotalea</taxon>
    </lineage>
</organism>
<accession>A0ABS5UBM6</accession>
<protein>
    <submittedName>
        <fullName evidence="3">PEP-CTERM sorting domain-containing protein</fullName>
    </submittedName>
</protein>
<gene>
    <name evidence="3" type="ORF">KJB30_14930</name>
</gene>
<dbReference type="Proteomes" id="UP000784128">
    <property type="component" value="Unassembled WGS sequence"/>
</dbReference>
<keyword evidence="1" id="KW-0812">Transmembrane</keyword>
<feature type="transmembrane region" description="Helical" evidence="1">
    <location>
        <begin position="12"/>
        <end position="33"/>
    </location>
</feature>
<evidence type="ECO:0000313" key="3">
    <source>
        <dbReference type="EMBL" id="MBT1073085.1"/>
    </source>
</evidence>
<dbReference type="Pfam" id="PF07589">
    <property type="entry name" value="PEP-CTERM"/>
    <property type="match status" value="1"/>
</dbReference>
<keyword evidence="4" id="KW-1185">Reference proteome</keyword>
<dbReference type="EMBL" id="JAHDYS010000016">
    <property type="protein sequence ID" value="MBT1073085.1"/>
    <property type="molecule type" value="Genomic_DNA"/>
</dbReference>
<evidence type="ECO:0000256" key="1">
    <source>
        <dbReference type="SAM" id="Phobius"/>
    </source>
</evidence>
<evidence type="ECO:0000313" key="4">
    <source>
        <dbReference type="Proteomes" id="UP000784128"/>
    </source>
</evidence>
<sequence>MMFLGLPTPYSALVPEPSTFLLFGAGLDGIGFLRRRAKK</sequence>
<keyword evidence="1" id="KW-1133">Transmembrane helix</keyword>
<feature type="domain" description="Ice-binding protein C-terminal" evidence="2">
    <location>
        <begin position="14"/>
        <end position="36"/>
    </location>
</feature>
<name>A0ABS5UBM6_9BACT</name>
<keyword evidence="1" id="KW-0472">Membrane</keyword>
<reference evidence="3 4" key="1">
    <citation type="submission" date="2021-05" db="EMBL/GenBank/DDBJ databases">
        <title>The draft genome of Geobacter chapellei DSM 13688.</title>
        <authorList>
            <person name="Xu Z."/>
            <person name="Masuda Y."/>
            <person name="Itoh H."/>
            <person name="Senoo K."/>
        </authorList>
    </citation>
    <scope>NUCLEOTIDE SEQUENCE [LARGE SCALE GENOMIC DNA]</scope>
    <source>
        <strain evidence="3 4">DSM 13688</strain>
    </source>
</reference>
<dbReference type="InterPro" id="IPR013424">
    <property type="entry name" value="Ice-binding_C"/>
</dbReference>
<dbReference type="NCBIfam" id="TIGR02595">
    <property type="entry name" value="PEP_CTERM"/>
    <property type="match status" value="1"/>
</dbReference>
<comment type="caution">
    <text evidence="3">The sequence shown here is derived from an EMBL/GenBank/DDBJ whole genome shotgun (WGS) entry which is preliminary data.</text>
</comment>
<evidence type="ECO:0000259" key="2">
    <source>
        <dbReference type="Pfam" id="PF07589"/>
    </source>
</evidence>
<proteinExistence type="predicted"/>